<comment type="pathway">
    <text evidence="2 8">Amino-acid biosynthesis; L-valine biosynthesis; L-valine from pyruvate: step 1/4.</text>
</comment>
<gene>
    <name evidence="10" type="primary">ilvN</name>
    <name evidence="10" type="ORF">RI845_08160</name>
</gene>
<evidence type="ECO:0000256" key="2">
    <source>
        <dbReference type="ARBA" id="ARBA00005025"/>
    </source>
</evidence>
<dbReference type="GO" id="GO:0003984">
    <property type="term" value="F:acetolactate synthase activity"/>
    <property type="evidence" value="ECO:0007669"/>
    <property type="project" value="UniProtKB-EC"/>
</dbReference>
<dbReference type="PROSITE" id="PS51671">
    <property type="entry name" value="ACT"/>
    <property type="match status" value="1"/>
</dbReference>
<dbReference type="EMBL" id="CP134146">
    <property type="protein sequence ID" value="WNC70100.1"/>
    <property type="molecule type" value="Genomic_DNA"/>
</dbReference>
<comment type="catalytic activity">
    <reaction evidence="7 8">
        <text>2 pyruvate + H(+) = (2S)-2-acetolactate + CO2</text>
        <dbReference type="Rhea" id="RHEA:25249"/>
        <dbReference type="ChEBI" id="CHEBI:15361"/>
        <dbReference type="ChEBI" id="CHEBI:15378"/>
        <dbReference type="ChEBI" id="CHEBI:16526"/>
        <dbReference type="ChEBI" id="CHEBI:58476"/>
        <dbReference type="EC" id="2.2.1.6"/>
    </reaction>
</comment>
<accession>A0ABY9TQS7</accession>
<evidence type="ECO:0000313" key="11">
    <source>
        <dbReference type="Proteomes" id="UP001248581"/>
    </source>
</evidence>
<dbReference type="InterPro" id="IPR019455">
    <property type="entry name" value="Acetolactate_synth_ssu_C"/>
</dbReference>
<dbReference type="SUPFAM" id="SSF55021">
    <property type="entry name" value="ACT-like"/>
    <property type="match status" value="2"/>
</dbReference>
<keyword evidence="6 8" id="KW-0100">Branched-chain amino acid biosynthesis</keyword>
<dbReference type="InterPro" id="IPR002912">
    <property type="entry name" value="ACT_dom"/>
</dbReference>
<dbReference type="Gene3D" id="3.30.70.1150">
    <property type="entry name" value="ACT-like. Chain A, domain 2"/>
    <property type="match status" value="1"/>
</dbReference>
<dbReference type="InterPro" id="IPR045865">
    <property type="entry name" value="ACT-like_dom_sf"/>
</dbReference>
<dbReference type="PANTHER" id="PTHR30239:SF0">
    <property type="entry name" value="ACETOLACTATE SYNTHASE SMALL SUBUNIT 1, CHLOROPLASTIC"/>
    <property type="match status" value="1"/>
</dbReference>
<sequence>MRRILSILLENEPGALSRIVGLFSQRAFNIESLCVAETDEPTISRITISTFGDDKVLEQITKQVNKLIDVIRVSDLTDRAHIERELVLVKVLAMNNITRTEVKRIADIFRGDIIDVGKQIYTVQLTGDEDKIASFISVLNNETEIIEVVRSGTVGIARGEKALRV</sequence>
<dbReference type="PANTHER" id="PTHR30239">
    <property type="entry name" value="ACETOLACTATE SYNTHASE SMALL SUBUNIT"/>
    <property type="match status" value="1"/>
</dbReference>
<comment type="pathway">
    <text evidence="1 8">Amino-acid biosynthesis; L-isoleucine biosynthesis; L-isoleucine from 2-oxobutanoate: step 1/4.</text>
</comment>
<evidence type="ECO:0000256" key="3">
    <source>
        <dbReference type="ARBA" id="ARBA00006341"/>
    </source>
</evidence>
<dbReference type="Proteomes" id="UP001248581">
    <property type="component" value="Chromosome"/>
</dbReference>
<keyword evidence="11" id="KW-1185">Reference proteome</keyword>
<proteinExistence type="inferred from homology"/>
<evidence type="ECO:0000259" key="9">
    <source>
        <dbReference type="PROSITE" id="PS51671"/>
    </source>
</evidence>
<evidence type="ECO:0000256" key="1">
    <source>
        <dbReference type="ARBA" id="ARBA00004974"/>
    </source>
</evidence>
<dbReference type="EC" id="2.2.1.6" evidence="8"/>
<evidence type="ECO:0000256" key="5">
    <source>
        <dbReference type="ARBA" id="ARBA00022605"/>
    </source>
</evidence>
<dbReference type="InterPro" id="IPR004789">
    <property type="entry name" value="Acetalactate_synth_ssu"/>
</dbReference>
<keyword evidence="8 10" id="KW-0808">Transferase</keyword>
<dbReference type="Pfam" id="PF22629">
    <property type="entry name" value="ACT_AHAS_ss"/>
    <property type="match status" value="1"/>
</dbReference>
<protein>
    <recommendedName>
        <fullName evidence="8">Acetolactate synthase small subunit</fullName>
        <shortName evidence="8">AHAS</shortName>
        <shortName evidence="8">ALS</shortName>
        <ecNumber evidence="8">2.2.1.6</ecNumber>
    </recommendedName>
    <alternativeName>
        <fullName evidence="8">Acetohydroxy-acid synthase small subunit</fullName>
    </alternativeName>
</protein>
<dbReference type="Pfam" id="PF10369">
    <property type="entry name" value="ALS_ss_C"/>
    <property type="match status" value="1"/>
</dbReference>
<evidence type="ECO:0000256" key="4">
    <source>
        <dbReference type="ARBA" id="ARBA00011744"/>
    </source>
</evidence>
<comment type="similarity">
    <text evidence="3 8">Belongs to the acetolactate synthase small subunit family.</text>
</comment>
<organism evidence="10 11">
    <name type="scientific">Thalassotalea nanhaiensis</name>
    <dbReference type="NCBI Taxonomy" id="3065648"/>
    <lineage>
        <taxon>Bacteria</taxon>
        <taxon>Pseudomonadati</taxon>
        <taxon>Pseudomonadota</taxon>
        <taxon>Gammaproteobacteria</taxon>
        <taxon>Alteromonadales</taxon>
        <taxon>Colwelliaceae</taxon>
        <taxon>Thalassotalea</taxon>
    </lineage>
</organism>
<name>A0ABY9TQS7_9GAMM</name>
<evidence type="ECO:0000313" key="10">
    <source>
        <dbReference type="EMBL" id="WNC70100.1"/>
    </source>
</evidence>
<evidence type="ECO:0000256" key="8">
    <source>
        <dbReference type="RuleBase" id="RU368092"/>
    </source>
</evidence>
<dbReference type="NCBIfam" id="TIGR00119">
    <property type="entry name" value="acolac_sm"/>
    <property type="match status" value="1"/>
</dbReference>
<comment type="subunit">
    <text evidence="4 8">Dimer of large and small chains.</text>
</comment>
<dbReference type="RefSeq" id="WP_348389241.1">
    <property type="nucleotide sequence ID" value="NZ_CP134146.1"/>
</dbReference>
<dbReference type="InterPro" id="IPR039557">
    <property type="entry name" value="AHAS_ACT"/>
</dbReference>
<dbReference type="Gene3D" id="3.30.70.260">
    <property type="match status" value="1"/>
</dbReference>
<comment type="function">
    <text evidence="8">Catalyzes the conversion of 2 pyruvate molecules into acetolactate in the first common step of the biosynthetic pathway of the branched-amino acids such as leucine, isoleucine, and valine.</text>
</comment>
<dbReference type="NCBIfam" id="NF008864">
    <property type="entry name" value="PRK11895.1"/>
    <property type="match status" value="1"/>
</dbReference>
<keyword evidence="5 8" id="KW-0028">Amino-acid biosynthesis</keyword>
<dbReference type="CDD" id="cd04878">
    <property type="entry name" value="ACT_AHAS"/>
    <property type="match status" value="1"/>
</dbReference>
<feature type="domain" description="ACT" evidence="9">
    <location>
        <begin position="4"/>
        <end position="78"/>
    </location>
</feature>
<dbReference type="InterPro" id="IPR027271">
    <property type="entry name" value="Acetolactate_synth/TF_NikR_C"/>
</dbReference>
<reference evidence="11" key="1">
    <citation type="submission" date="2023-09" db="EMBL/GenBank/DDBJ databases">
        <authorList>
            <person name="Zhang C."/>
        </authorList>
    </citation>
    <scope>NUCLEOTIDE SEQUENCE [LARGE SCALE GENOMIC DNA]</scope>
    <source>
        <strain evidence="11">SQ345</strain>
    </source>
</reference>
<evidence type="ECO:0000256" key="6">
    <source>
        <dbReference type="ARBA" id="ARBA00023304"/>
    </source>
</evidence>
<dbReference type="InterPro" id="IPR054480">
    <property type="entry name" value="AHAS_small-like_ACT"/>
</dbReference>
<evidence type="ECO:0000256" key="7">
    <source>
        <dbReference type="ARBA" id="ARBA00048670"/>
    </source>
</evidence>